<sequence length="64" mass="7265">IPGDCLHEYAAVSFFRLIIFTETVLGIILFINSEFSFIDIYRQSQCTGGDGGDWAEMIFIKNIK</sequence>
<proteinExistence type="predicted"/>
<dbReference type="AlphaFoldDB" id="A0AAJ1ESQ7"/>
<reference evidence="2" key="1">
    <citation type="submission" date="2021-10" db="EMBL/GenBank/DDBJ databases">
        <title>Collection of gut derived symbiotic bacterial strains cultured from healthy donors.</title>
        <authorList>
            <person name="Lin H."/>
            <person name="Littmann E."/>
            <person name="Claire K."/>
            <person name="Pamer E."/>
        </authorList>
    </citation>
    <scope>NUCLEOTIDE SEQUENCE</scope>
    <source>
        <strain evidence="2">MSK.23.4</strain>
    </source>
</reference>
<keyword evidence="1" id="KW-0472">Membrane</keyword>
<keyword evidence="1" id="KW-0812">Transmembrane</keyword>
<evidence type="ECO:0000313" key="3">
    <source>
        <dbReference type="Proteomes" id="UP001297422"/>
    </source>
</evidence>
<name>A0AAJ1ESQ7_MEDGN</name>
<comment type="caution">
    <text evidence="2">The sequence shown here is derived from an EMBL/GenBank/DDBJ whole genome shotgun (WGS) entry which is preliminary data.</text>
</comment>
<dbReference type="EMBL" id="JAJBNC010000512">
    <property type="protein sequence ID" value="MCB5496206.1"/>
    <property type="molecule type" value="Genomic_DNA"/>
</dbReference>
<keyword evidence="1" id="KW-1133">Transmembrane helix</keyword>
<protein>
    <submittedName>
        <fullName evidence="2">Uncharacterized protein</fullName>
    </submittedName>
</protein>
<accession>A0AAJ1ESQ7</accession>
<evidence type="ECO:0000313" key="2">
    <source>
        <dbReference type="EMBL" id="MCB5496206.1"/>
    </source>
</evidence>
<dbReference type="Proteomes" id="UP001297422">
    <property type="component" value="Unassembled WGS sequence"/>
</dbReference>
<organism evidence="2 3">
    <name type="scientific">Mediterraneibacter gnavus</name>
    <name type="common">Ruminococcus gnavus</name>
    <dbReference type="NCBI Taxonomy" id="33038"/>
    <lineage>
        <taxon>Bacteria</taxon>
        <taxon>Bacillati</taxon>
        <taxon>Bacillota</taxon>
        <taxon>Clostridia</taxon>
        <taxon>Lachnospirales</taxon>
        <taxon>Lachnospiraceae</taxon>
        <taxon>Mediterraneibacter</taxon>
    </lineage>
</organism>
<feature type="non-terminal residue" evidence="2">
    <location>
        <position position="1"/>
    </location>
</feature>
<gene>
    <name evidence="2" type="ORF">LIQ10_21235</name>
</gene>
<evidence type="ECO:0000256" key="1">
    <source>
        <dbReference type="SAM" id="Phobius"/>
    </source>
</evidence>
<dbReference type="RefSeq" id="WP_226973660.1">
    <property type="nucleotide sequence ID" value="NZ_JAJBNC010000512.1"/>
</dbReference>
<feature type="transmembrane region" description="Helical" evidence="1">
    <location>
        <begin position="12"/>
        <end position="32"/>
    </location>
</feature>